<evidence type="ECO:0000313" key="9">
    <source>
        <dbReference type="Proteomes" id="UP001209878"/>
    </source>
</evidence>
<evidence type="ECO:0000256" key="1">
    <source>
        <dbReference type="ARBA" id="ARBA00004141"/>
    </source>
</evidence>
<dbReference type="InterPro" id="IPR050846">
    <property type="entry name" value="TLCD"/>
</dbReference>
<evidence type="ECO:0000256" key="3">
    <source>
        <dbReference type="ARBA" id="ARBA00022989"/>
    </source>
</evidence>
<dbReference type="PANTHER" id="PTHR13439">
    <property type="entry name" value="CT120 PROTEIN"/>
    <property type="match status" value="1"/>
</dbReference>
<keyword evidence="9" id="KW-1185">Reference proteome</keyword>
<sequence length="256" mass="29379">MDTTYYPYAGVSCSFFLLWYNYGSPAVSEALFPAYKLLPRAKQIEWHTRTKSSVHAVLVSTLCLYVVLYDDNVSKDPVWGNSPMVKCSCAIVVGYMASDTIVMLVHYRAVGELFYIFHHGASIYAYYFVMTYGALPWFANFRLIAEFSTPFVNQRWFLDVLGYPKTSTVFLLNGIAMAVMFFLVRIASIPPYWYKVYTIYGTPPCIQLGRIWYVLLSSCIILDLINVYWFLKIFQGARKVLRSTWEKNNGTAIKAA</sequence>
<comment type="caution">
    <text evidence="8">The sequence shown here is derived from an EMBL/GenBank/DDBJ whole genome shotgun (WGS) entry which is preliminary data.</text>
</comment>
<evidence type="ECO:0000256" key="5">
    <source>
        <dbReference type="PROSITE-ProRule" id="PRU00205"/>
    </source>
</evidence>
<evidence type="ECO:0000256" key="6">
    <source>
        <dbReference type="SAM" id="Phobius"/>
    </source>
</evidence>
<dbReference type="PROSITE" id="PS50922">
    <property type="entry name" value="TLC"/>
    <property type="match status" value="1"/>
</dbReference>
<dbReference type="SMART" id="SM00724">
    <property type="entry name" value="TLC"/>
    <property type="match status" value="1"/>
</dbReference>
<feature type="domain" description="TLC" evidence="7">
    <location>
        <begin position="41"/>
        <end position="242"/>
    </location>
</feature>
<feature type="transmembrane region" description="Helical" evidence="6">
    <location>
        <begin position="211"/>
        <end position="231"/>
    </location>
</feature>
<gene>
    <name evidence="8" type="ORF">NP493_315g01018</name>
</gene>
<proteinExistence type="predicted"/>
<dbReference type="AlphaFoldDB" id="A0AAD9L4N3"/>
<comment type="subcellular location">
    <subcellularLocation>
        <location evidence="1">Membrane</location>
        <topology evidence="1">Multi-pass membrane protein</topology>
    </subcellularLocation>
</comment>
<dbReference type="Proteomes" id="UP001209878">
    <property type="component" value="Unassembled WGS sequence"/>
</dbReference>
<feature type="transmembrane region" description="Helical" evidence="6">
    <location>
        <begin position="166"/>
        <end position="187"/>
    </location>
</feature>
<accession>A0AAD9L4N3</accession>
<organism evidence="8 9">
    <name type="scientific">Ridgeia piscesae</name>
    <name type="common">Tubeworm</name>
    <dbReference type="NCBI Taxonomy" id="27915"/>
    <lineage>
        <taxon>Eukaryota</taxon>
        <taxon>Metazoa</taxon>
        <taxon>Spiralia</taxon>
        <taxon>Lophotrochozoa</taxon>
        <taxon>Annelida</taxon>
        <taxon>Polychaeta</taxon>
        <taxon>Sedentaria</taxon>
        <taxon>Canalipalpata</taxon>
        <taxon>Sabellida</taxon>
        <taxon>Siboglinidae</taxon>
        <taxon>Ridgeia</taxon>
    </lineage>
</organism>
<protein>
    <recommendedName>
        <fullName evidence="7">TLC domain-containing protein</fullName>
    </recommendedName>
</protein>
<evidence type="ECO:0000256" key="2">
    <source>
        <dbReference type="ARBA" id="ARBA00022692"/>
    </source>
</evidence>
<dbReference type="Pfam" id="PF03798">
    <property type="entry name" value="TRAM_LAG1_CLN8"/>
    <property type="match status" value="1"/>
</dbReference>
<dbReference type="GO" id="GO:0005783">
    <property type="term" value="C:endoplasmic reticulum"/>
    <property type="evidence" value="ECO:0007669"/>
    <property type="project" value="TreeGrafter"/>
</dbReference>
<dbReference type="PANTHER" id="PTHR13439:SF0">
    <property type="entry name" value="TOPOISOMERASE I DAMAGE AFFECTED PROTEIN 4"/>
    <property type="match status" value="1"/>
</dbReference>
<evidence type="ECO:0000256" key="4">
    <source>
        <dbReference type="ARBA" id="ARBA00023136"/>
    </source>
</evidence>
<feature type="transmembrane region" description="Helical" evidence="6">
    <location>
        <begin position="123"/>
        <end position="145"/>
    </location>
</feature>
<reference evidence="8" key="1">
    <citation type="journal article" date="2023" name="Mol. Biol. Evol.">
        <title>Third-Generation Sequencing Reveals the Adaptive Role of the Epigenome in Three Deep-Sea Polychaetes.</title>
        <authorList>
            <person name="Perez M."/>
            <person name="Aroh O."/>
            <person name="Sun Y."/>
            <person name="Lan Y."/>
            <person name="Juniper S.K."/>
            <person name="Young C.R."/>
            <person name="Angers B."/>
            <person name="Qian P.Y."/>
        </authorList>
    </citation>
    <scope>NUCLEOTIDE SEQUENCE</scope>
    <source>
        <strain evidence="8">R07B-5</strain>
    </source>
</reference>
<dbReference type="InterPro" id="IPR006634">
    <property type="entry name" value="TLC-dom"/>
</dbReference>
<keyword evidence="3 6" id="KW-1133">Transmembrane helix</keyword>
<dbReference type="GO" id="GO:0016020">
    <property type="term" value="C:membrane"/>
    <property type="evidence" value="ECO:0007669"/>
    <property type="project" value="UniProtKB-SubCell"/>
</dbReference>
<feature type="transmembrane region" description="Helical" evidence="6">
    <location>
        <begin position="6"/>
        <end position="32"/>
    </location>
</feature>
<feature type="transmembrane region" description="Helical" evidence="6">
    <location>
        <begin position="53"/>
        <end position="69"/>
    </location>
</feature>
<evidence type="ECO:0000259" key="7">
    <source>
        <dbReference type="PROSITE" id="PS50922"/>
    </source>
</evidence>
<keyword evidence="2 5" id="KW-0812">Transmembrane</keyword>
<evidence type="ECO:0000313" key="8">
    <source>
        <dbReference type="EMBL" id="KAK2183318.1"/>
    </source>
</evidence>
<dbReference type="EMBL" id="JAODUO010000315">
    <property type="protein sequence ID" value="KAK2183318.1"/>
    <property type="molecule type" value="Genomic_DNA"/>
</dbReference>
<name>A0AAD9L4N3_RIDPI</name>
<dbReference type="GO" id="GO:0055088">
    <property type="term" value="P:lipid homeostasis"/>
    <property type="evidence" value="ECO:0007669"/>
    <property type="project" value="TreeGrafter"/>
</dbReference>
<keyword evidence="4 5" id="KW-0472">Membrane</keyword>